<dbReference type="PANTHER" id="PTHR44170:SF6">
    <property type="entry name" value="CONTACTIN"/>
    <property type="match status" value="1"/>
</dbReference>
<evidence type="ECO:0000256" key="2">
    <source>
        <dbReference type="ARBA" id="ARBA00023157"/>
    </source>
</evidence>
<dbReference type="PANTHER" id="PTHR44170">
    <property type="entry name" value="PROTEIN SIDEKICK"/>
    <property type="match status" value="1"/>
</dbReference>
<dbReference type="SMART" id="SM00409">
    <property type="entry name" value="IG"/>
    <property type="match status" value="2"/>
</dbReference>
<organism evidence="3 4">
    <name type="scientific">Paramuricea clavata</name>
    <name type="common">Red gorgonian</name>
    <name type="synonym">Violescent sea-whip</name>
    <dbReference type="NCBI Taxonomy" id="317549"/>
    <lineage>
        <taxon>Eukaryota</taxon>
        <taxon>Metazoa</taxon>
        <taxon>Cnidaria</taxon>
        <taxon>Anthozoa</taxon>
        <taxon>Octocorallia</taxon>
        <taxon>Malacalcyonacea</taxon>
        <taxon>Plexauridae</taxon>
        <taxon>Paramuricea</taxon>
    </lineage>
</organism>
<dbReference type="SMART" id="SM00408">
    <property type="entry name" value="IGc2"/>
    <property type="match status" value="1"/>
</dbReference>
<dbReference type="InterPro" id="IPR013783">
    <property type="entry name" value="Ig-like_fold"/>
</dbReference>
<dbReference type="SUPFAM" id="SSF48726">
    <property type="entry name" value="Immunoglobulin"/>
    <property type="match status" value="2"/>
</dbReference>
<proteinExistence type="predicted"/>
<dbReference type="GO" id="GO:0098609">
    <property type="term" value="P:cell-cell adhesion"/>
    <property type="evidence" value="ECO:0007669"/>
    <property type="project" value="TreeGrafter"/>
</dbReference>
<dbReference type="EMBL" id="CACRXK020010825">
    <property type="protein sequence ID" value="CAB4020183.1"/>
    <property type="molecule type" value="Genomic_DNA"/>
</dbReference>
<dbReference type="Pfam" id="PF13927">
    <property type="entry name" value="Ig_3"/>
    <property type="match status" value="1"/>
</dbReference>
<dbReference type="CDD" id="cd00096">
    <property type="entry name" value="Ig"/>
    <property type="match status" value="1"/>
</dbReference>
<name>A0A6S7IRF3_PARCT</name>
<dbReference type="InterPro" id="IPR007110">
    <property type="entry name" value="Ig-like_dom"/>
</dbReference>
<sequence length="347" mass="39325">MKLERMDKLYIACFVILLPSVVLAAEELKPQLITTEKNDYFGYLKEFNGFKCQARGTNLKYSWRHNDFVINDGYIIKYPEHNASTLQPIVRNIDLSYQGDYQCFVTNSIGTIFGRKASVKFTVVGNFHIGQNEIRTVDAELGKPFVLHCPTHFLSQKVQYFWKYESPDSRKHLPPDANYFVTNNGTLYFSILNQKNVDFINNNGGIFCEQEAEPEGAASTARRSHRIKLRPSGSEANKVYQKPQIKTILSDHTIESKSDNSDKLVLKCGAIGYPVPDLKWYRVDSVTNADKEIKESSHYKLSRFNQVLEITNVAPDKAGKYKCVATNVRNKQVAKDEASGAVKVAGK</sequence>
<keyword evidence="4" id="KW-1185">Reference proteome</keyword>
<dbReference type="InterPro" id="IPR003599">
    <property type="entry name" value="Ig_sub"/>
</dbReference>
<comment type="caution">
    <text evidence="3">The sequence shown here is derived from an EMBL/GenBank/DDBJ whole genome shotgun (WGS) entry which is preliminary data.</text>
</comment>
<keyword evidence="2" id="KW-1015">Disulfide bond</keyword>
<dbReference type="GO" id="GO:0005886">
    <property type="term" value="C:plasma membrane"/>
    <property type="evidence" value="ECO:0007669"/>
    <property type="project" value="TreeGrafter"/>
</dbReference>
<keyword evidence="1" id="KW-0677">Repeat</keyword>
<protein>
    <submittedName>
        <fullName evidence="3">Contactin-3 isoform X2</fullName>
    </submittedName>
</protein>
<dbReference type="AlphaFoldDB" id="A0A6S7IRF3"/>
<dbReference type="Gene3D" id="2.60.40.10">
    <property type="entry name" value="Immunoglobulins"/>
    <property type="match status" value="2"/>
</dbReference>
<evidence type="ECO:0000313" key="3">
    <source>
        <dbReference type="EMBL" id="CAB4020183.1"/>
    </source>
</evidence>
<evidence type="ECO:0000256" key="1">
    <source>
        <dbReference type="ARBA" id="ARBA00022737"/>
    </source>
</evidence>
<accession>A0A6S7IRF3</accession>
<dbReference type="GO" id="GO:0030424">
    <property type="term" value="C:axon"/>
    <property type="evidence" value="ECO:0007669"/>
    <property type="project" value="TreeGrafter"/>
</dbReference>
<dbReference type="InterPro" id="IPR003598">
    <property type="entry name" value="Ig_sub2"/>
</dbReference>
<dbReference type="GO" id="GO:0007411">
    <property type="term" value="P:axon guidance"/>
    <property type="evidence" value="ECO:0007669"/>
    <property type="project" value="TreeGrafter"/>
</dbReference>
<dbReference type="Proteomes" id="UP001152795">
    <property type="component" value="Unassembled WGS sequence"/>
</dbReference>
<evidence type="ECO:0000313" key="4">
    <source>
        <dbReference type="Proteomes" id="UP001152795"/>
    </source>
</evidence>
<gene>
    <name evidence="3" type="ORF">PACLA_8A067186</name>
</gene>
<reference evidence="3" key="1">
    <citation type="submission" date="2020-04" db="EMBL/GenBank/DDBJ databases">
        <authorList>
            <person name="Alioto T."/>
            <person name="Alioto T."/>
            <person name="Gomez Garrido J."/>
        </authorList>
    </citation>
    <scope>NUCLEOTIDE SEQUENCE</scope>
    <source>
        <strain evidence="3">A484AB</strain>
    </source>
</reference>
<dbReference type="InterPro" id="IPR036179">
    <property type="entry name" value="Ig-like_dom_sf"/>
</dbReference>
<dbReference type="OrthoDB" id="5954856at2759"/>
<dbReference type="PROSITE" id="PS50835">
    <property type="entry name" value="IG_LIKE"/>
    <property type="match status" value="2"/>
</dbReference>